<keyword evidence="2 6" id="KW-0812">Transmembrane</keyword>
<feature type="domain" description="Major facilitator superfamily (MFS) profile" evidence="7">
    <location>
        <begin position="32"/>
        <end position="467"/>
    </location>
</feature>
<dbReference type="SUPFAM" id="SSF103473">
    <property type="entry name" value="MFS general substrate transporter"/>
    <property type="match status" value="1"/>
</dbReference>
<protein>
    <submittedName>
        <fullName evidence="8">MDR family MFS transporter</fullName>
    </submittedName>
</protein>
<dbReference type="InterPro" id="IPR036259">
    <property type="entry name" value="MFS_trans_sf"/>
</dbReference>
<dbReference type="Gene3D" id="1.20.1720.10">
    <property type="entry name" value="Multidrug resistance protein D"/>
    <property type="match status" value="1"/>
</dbReference>
<feature type="transmembrane region" description="Helical" evidence="6">
    <location>
        <begin position="216"/>
        <end position="238"/>
    </location>
</feature>
<dbReference type="Pfam" id="PF07690">
    <property type="entry name" value="MFS_1"/>
    <property type="match status" value="1"/>
</dbReference>
<feature type="region of interest" description="Disordered" evidence="5">
    <location>
        <begin position="1"/>
        <end position="20"/>
    </location>
</feature>
<feature type="transmembrane region" description="Helical" evidence="6">
    <location>
        <begin position="183"/>
        <end position="204"/>
    </location>
</feature>
<comment type="subcellular location">
    <subcellularLocation>
        <location evidence="1">Cell membrane</location>
        <topology evidence="1">Multi-pass membrane protein</topology>
    </subcellularLocation>
</comment>
<feature type="transmembrane region" description="Helical" evidence="6">
    <location>
        <begin position="30"/>
        <end position="54"/>
    </location>
</feature>
<dbReference type="CDD" id="cd17502">
    <property type="entry name" value="MFS_Azr1_MDR_like"/>
    <property type="match status" value="1"/>
</dbReference>
<evidence type="ECO:0000256" key="2">
    <source>
        <dbReference type="ARBA" id="ARBA00022692"/>
    </source>
</evidence>
<evidence type="ECO:0000313" key="8">
    <source>
        <dbReference type="EMBL" id="MFC7580201.1"/>
    </source>
</evidence>
<dbReference type="Gene3D" id="1.20.1250.20">
    <property type="entry name" value="MFS general substrate transporter like domains"/>
    <property type="match status" value="1"/>
</dbReference>
<dbReference type="PROSITE" id="PS50850">
    <property type="entry name" value="MFS"/>
    <property type="match status" value="1"/>
</dbReference>
<feature type="transmembrane region" description="Helical" evidence="6">
    <location>
        <begin position="325"/>
        <end position="344"/>
    </location>
</feature>
<keyword evidence="3 6" id="KW-1133">Transmembrane helix</keyword>
<feature type="transmembrane region" description="Helical" evidence="6">
    <location>
        <begin position="351"/>
        <end position="370"/>
    </location>
</feature>
<dbReference type="EMBL" id="JBHTEF010000001">
    <property type="protein sequence ID" value="MFC7580201.1"/>
    <property type="molecule type" value="Genomic_DNA"/>
</dbReference>
<feature type="region of interest" description="Disordered" evidence="5">
    <location>
        <begin position="554"/>
        <end position="581"/>
    </location>
</feature>
<gene>
    <name evidence="8" type="ORF">ACFQWG_03055</name>
</gene>
<dbReference type="PRINTS" id="PR01036">
    <property type="entry name" value="TCRTETB"/>
</dbReference>
<feature type="transmembrane region" description="Helical" evidence="6">
    <location>
        <begin position="66"/>
        <end position="85"/>
    </location>
</feature>
<comment type="caution">
    <text evidence="8">The sequence shown here is derived from an EMBL/GenBank/DDBJ whole genome shotgun (WGS) entry which is preliminary data.</text>
</comment>
<sequence>MTRHATAGASPSSGPETASSARFTPDGRFWAIYACLLVTMFLSSVSQTIVGSAMPTIVGSLGGVEHMSWIITAYTLAMTISMPVYGKLGDLIGRKPVLLAAIALFLTGSALSGLAQTMGPFIAFRFLQGLGGGGLIIGSQAITADIIPARVRGVYQAPIAAMFGIAAVLGPLIGGWLTDAVSWHAVFWINLPLGVAAWVAILIAMKLPSHEMRAKVDWAGLALLDAGAIAIVLLATWAGQQFAWTSWQTVALCVVLVASWGLLPAVERRADEPILPLQLFRNRTFLVCTAVGMLAMAAMFGAMGYLPTYMQMVYGLSPTQSGLMLIPMTIGQILAATLVGALVTRTGHYRAWPVLGTLVAALGMALLSTMQEDSPVALLVVHTTVLGIGIGMILQLLVLLVQNSVPARIVGTATSGNNFFRQIGVSLGATVIGTLFTSRLASSLEGFLSAMAVTGDDAARAQLAQARAEGLDASSLTPAVVAQLPDVLRSGIVEAYVHSLTPVLAGLVPILVVAAVISVFLPHLDLSTKSGLEQVEDQDRESAREAVEELITQEEKRLPVAAPSDGRDALVTPPEPTCQRR</sequence>
<evidence type="ECO:0000256" key="4">
    <source>
        <dbReference type="ARBA" id="ARBA00023136"/>
    </source>
</evidence>
<accession>A0ABW2SJA3</accession>
<proteinExistence type="predicted"/>
<dbReference type="InterPro" id="IPR011701">
    <property type="entry name" value="MFS"/>
</dbReference>
<evidence type="ECO:0000259" key="7">
    <source>
        <dbReference type="PROSITE" id="PS50850"/>
    </source>
</evidence>
<dbReference type="PANTHER" id="PTHR23501">
    <property type="entry name" value="MAJOR FACILITATOR SUPERFAMILY"/>
    <property type="match status" value="1"/>
</dbReference>
<dbReference type="Proteomes" id="UP001596527">
    <property type="component" value="Unassembled WGS sequence"/>
</dbReference>
<feature type="compositionally biased region" description="Polar residues" evidence="5">
    <location>
        <begin position="9"/>
        <end position="20"/>
    </location>
</feature>
<feature type="transmembrane region" description="Helical" evidence="6">
    <location>
        <begin position="97"/>
        <end position="115"/>
    </location>
</feature>
<evidence type="ECO:0000256" key="5">
    <source>
        <dbReference type="SAM" id="MobiDB-lite"/>
    </source>
</evidence>
<feature type="transmembrane region" description="Helical" evidence="6">
    <location>
        <begin position="121"/>
        <end position="142"/>
    </location>
</feature>
<evidence type="ECO:0000256" key="1">
    <source>
        <dbReference type="ARBA" id="ARBA00004651"/>
    </source>
</evidence>
<dbReference type="PANTHER" id="PTHR23501:SF197">
    <property type="entry name" value="COMD"/>
    <property type="match status" value="1"/>
</dbReference>
<feature type="transmembrane region" description="Helical" evidence="6">
    <location>
        <begin position="376"/>
        <end position="401"/>
    </location>
</feature>
<evidence type="ECO:0000313" key="9">
    <source>
        <dbReference type="Proteomes" id="UP001596527"/>
    </source>
</evidence>
<reference evidence="9" key="1">
    <citation type="journal article" date="2019" name="Int. J. Syst. Evol. Microbiol.">
        <title>The Global Catalogue of Microorganisms (GCM) 10K type strain sequencing project: providing services to taxonomists for standard genome sequencing and annotation.</title>
        <authorList>
            <consortium name="The Broad Institute Genomics Platform"/>
            <consortium name="The Broad Institute Genome Sequencing Center for Infectious Disease"/>
            <person name="Wu L."/>
            <person name="Ma J."/>
        </authorList>
    </citation>
    <scope>NUCLEOTIDE SEQUENCE [LARGE SCALE GENOMIC DNA]</scope>
    <source>
        <strain evidence="9">CCUG 56698</strain>
    </source>
</reference>
<keyword evidence="9" id="KW-1185">Reference proteome</keyword>
<feature type="transmembrane region" description="Helical" evidence="6">
    <location>
        <begin position="503"/>
        <end position="521"/>
    </location>
</feature>
<evidence type="ECO:0000256" key="3">
    <source>
        <dbReference type="ARBA" id="ARBA00022989"/>
    </source>
</evidence>
<feature type="transmembrane region" description="Helical" evidence="6">
    <location>
        <begin position="422"/>
        <end position="441"/>
    </location>
</feature>
<feature type="transmembrane region" description="Helical" evidence="6">
    <location>
        <begin position="154"/>
        <end position="177"/>
    </location>
</feature>
<organism evidence="8 9">
    <name type="scientific">Schaalia naturae</name>
    <dbReference type="NCBI Taxonomy" id="635203"/>
    <lineage>
        <taxon>Bacteria</taxon>
        <taxon>Bacillati</taxon>
        <taxon>Actinomycetota</taxon>
        <taxon>Actinomycetes</taxon>
        <taxon>Actinomycetales</taxon>
        <taxon>Actinomycetaceae</taxon>
        <taxon>Schaalia</taxon>
    </lineage>
</organism>
<evidence type="ECO:0000256" key="6">
    <source>
        <dbReference type="SAM" id="Phobius"/>
    </source>
</evidence>
<name>A0ABW2SJA3_9ACTO</name>
<dbReference type="RefSeq" id="WP_380971985.1">
    <property type="nucleotide sequence ID" value="NZ_JBHTEF010000001.1"/>
</dbReference>
<keyword evidence="4 6" id="KW-0472">Membrane</keyword>
<feature type="transmembrane region" description="Helical" evidence="6">
    <location>
        <begin position="284"/>
        <end position="305"/>
    </location>
</feature>
<dbReference type="InterPro" id="IPR020846">
    <property type="entry name" value="MFS_dom"/>
</dbReference>
<feature type="transmembrane region" description="Helical" evidence="6">
    <location>
        <begin position="244"/>
        <end position="263"/>
    </location>
</feature>